<evidence type="ECO:0000313" key="5">
    <source>
        <dbReference type="EMBL" id="KAL2515565.1"/>
    </source>
</evidence>
<dbReference type="InterPro" id="IPR036525">
    <property type="entry name" value="Tubulin/FtsZ_GTPase_sf"/>
</dbReference>
<organism evidence="5 6">
    <name type="scientific">Forsythia ovata</name>
    <dbReference type="NCBI Taxonomy" id="205694"/>
    <lineage>
        <taxon>Eukaryota</taxon>
        <taxon>Viridiplantae</taxon>
        <taxon>Streptophyta</taxon>
        <taxon>Embryophyta</taxon>
        <taxon>Tracheophyta</taxon>
        <taxon>Spermatophyta</taxon>
        <taxon>Magnoliopsida</taxon>
        <taxon>eudicotyledons</taxon>
        <taxon>Gunneridae</taxon>
        <taxon>Pentapetalae</taxon>
        <taxon>asterids</taxon>
        <taxon>lamiids</taxon>
        <taxon>Lamiales</taxon>
        <taxon>Oleaceae</taxon>
        <taxon>Forsythieae</taxon>
        <taxon>Forsythia</taxon>
    </lineage>
</organism>
<keyword evidence="2" id="KW-0493">Microtubule</keyword>
<keyword evidence="3" id="KW-0547">Nucleotide-binding</keyword>
<reference evidence="6" key="1">
    <citation type="submission" date="2024-07" db="EMBL/GenBank/DDBJ databases">
        <title>Two chromosome-level genome assemblies of Korean endemic species Abeliophyllum distichum and Forsythia ovata (Oleaceae).</title>
        <authorList>
            <person name="Jang H."/>
        </authorList>
    </citation>
    <scope>NUCLEOTIDE SEQUENCE [LARGE SCALE GENOMIC DNA]</scope>
</reference>
<dbReference type="EMBL" id="JBFOLJ010000008">
    <property type="protein sequence ID" value="KAL2515565.1"/>
    <property type="molecule type" value="Genomic_DNA"/>
</dbReference>
<dbReference type="InterPro" id="IPR000217">
    <property type="entry name" value="Tubulin"/>
</dbReference>
<name>A0ABD1TS60_9LAMI</name>
<gene>
    <name evidence="5" type="ORF">Fot_29536</name>
</gene>
<dbReference type="AlphaFoldDB" id="A0ABD1TS60"/>
<comment type="caution">
    <text evidence="5">The sequence shown here is derived from an EMBL/GenBank/DDBJ whole genome shotgun (WGS) entry which is preliminary data.</text>
</comment>
<sequence>MVEMEVAVTFLNGTNREAEDSSIDDFLNFRSNKSDNSLVEDEDLVSNNKIDAKLEELERQQEAEAVSVVRSGKKILRRWNVIAKQVISISSALSFGFVSQLWVDPNSYRIRHNFRNGTSLISKIREEYLDRIMLTFSVFPTPKMSDTVVEPYNATLQLVENADECMVLDNEATTIFALALSC</sequence>
<evidence type="ECO:0000256" key="2">
    <source>
        <dbReference type="ARBA" id="ARBA00022701"/>
    </source>
</evidence>
<dbReference type="GO" id="GO:0005874">
    <property type="term" value="C:microtubule"/>
    <property type="evidence" value="ECO:0007669"/>
    <property type="project" value="UniProtKB-KW"/>
</dbReference>
<dbReference type="Proteomes" id="UP001604277">
    <property type="component" value="Unassembled WGS sequence"/>
</dbReference>
<dbReference type="SUPFAM" id="SSF52490">
    <property type="entry name" value="Tubulin nucleotide-binding domain-like"/>
    <property type="match status" value="1"/>
</dbReference>
<dbReference type="GO" id="GO:0005525">
    <property type="term" value="F:GTP binding"/>
    <property type="evidence" value="ECO:0007669"/>
    <property type="project" value="UniProtKB-KW"/>
</dbReference>
<proteinExistence type="inferred from homology"/>
<evidence type="ECO:0000256" key="4">
    <source>
        <dbReference type="ARBA" id="ARBA00023134"/>
    </source>
</evidence>
<accession>A0ABD1TS60</accession>
<dbReference type="Gene3D" id="3.40.50.1440">
    <property type="entry name" value="Tubulin/FtsZ, GTPase domain"/>
    <property type="match status" value="1"/>
</dbReference>
<protein>
    <submittedName>
        <fullName evidence="5">Tubulin domain-containing protein</fullName>
    </submittedName>
</protein>
<evidence type="ECO:0000256" key="1">
    <source>
        <dbReference type="ARBA" id="ARBA00009636"/>
    </source>
</evidence>
<dbReference type="PANTHER" id="PTHR11588">
    <property type="entry name" value="TUBULIN"/>
    <property type="match status" value="1"/>
</dbReference>
<keyword evidence="6" id="KW-1185">Reference proteome</keyword>
<keyword evidence="4" id="KW-0342">GTP-binding</keyword>
<evidence type="ECO:0000313" key="6">
    <source>
        <dbReference type="Proteomes" id="UP001604277"/>
    </source>
</evidence>
<dbReference type="PRINTS" id="PR01161">
    <property type="entry name" value="TUBULIN"/>
</dbReference>
<comment type="similarity">
    <text evidence="1">Belongs to the tubulin family.</text>
</comment>
<evidence type="ECO:0000256" key="3">
    <source>
        <dbReference type="ARBA" id="ARBA00022741"/>
    </source>
</evidence>